<sequence>MKVLTEVLDHLDEQADEGRRWLEVRLLVGTDPLTRGPRIPWARLDAAVARWRSEQRFEQCFFVRKYPGLRLRFSGPGLAERLTPDLAAWVEDETGRGELAGHRFAVYEPELRRFGGPAGMDAAHRHWDQDTRLVLGYEAMCSAMPVTASPVTVGASRLWAAMVNHLLRLCLEDAAEVWDVWKRLDTLIASASASGETEHSRPQGIDPALARGLYQLSPELLKRLVPAEVRILLQAAIGNQRTAKEIGALDFHGGLAVGKRSWLTANATFQCNRWGLGLRLGELRSVTEAMTLLLQPDRQGTS</sequence>
<evidence type="ECO:0000313" key="2">
    <source>
        <dbReference type="EMBL" id="MFC4905717.1"/>
    </source>
</evidence>
<accession>A0ABV9TNR8</accession>
<dbReference type="Pfam" id="PF14028">
    <property type="entry name" value="Lant_dehydr_C"/>
    <property type="match status" value="1"/>
</dbReference>
<dbReference type="Proteomes" id="UP001595872">
    <property type="component" value="Unassembled WGS sequence"/>
</dbReference>
<feature type="domain" description="Thiopeptide-type bacteriocin biosynthesis" evidence="1">
    <location>
        <begin position="43"/>
        <end position="174"/>
    </location>
</feature>
<proteinExistence type="predicted"/>
<comment type="caution">
    <text evidence="2">The sequence shown here is derived from an EMBL/GenBank/DDBJ whole genome shotgun (WGS) entry which is preliminary data.</text>
</comment>
<dbReference type="RefSeq" id="WP_378251461.1">
    <property type="nucleotide sequence ID" value="NZ_JBHSIT010000001.1"/>
</dbReference>
<organism evidence="2 3">
    <name type="scientific">Actinomadura gamaensis</name>
    <dbReference type="NCBI Taxonomy" id="1763541"/>
    <lineage>
        <taxon>Bacteria</taxon>
        <taxon>Bacillati</taxon>
        <taxon>Actinomycetota</taxon>
        <taxon>Actinomycetes</taxon>
        <taxon>Streptosporangiales</taxon>
        <taxon>Thermomonosporaceae</taxon>
        <taxon>Actinomadura</taxon>
    </lineage>
</organism>
<dbReference type="InterPro" id="IPR023809">
    <property type="entry name" value="Thiopep_bacteriocin_synth_dom"/>
</dbReference>
<protein>
    <submittedName>
        <fullName evidence="2">Thiopeptide-type bacteriocin biosynthesis protein</fullName>
    </submittedName>
</protein>
<reference evidence="3" key="1">
    <citation type="journal article" date="2019" name="Int. J. Syst. Evol. Microbiol.">
        <title>The Global Catalogue of Microorganisms (GCM) 10K type strain sequencing project: providing services to taxonomists for standard genome sequencing and annotation.</title>
        <authorList>
            <consortium name="The Broad Institute Genomics Platform"/>
            <consortium name="The Broad Institute Genome Sequencing Center for Infectious Disease"/>
            <person name="Wu L."/>
            <person name="Ma J."/>
        </authorList>
    </citation>
    <scope>NUCLEOTIDE SEQUENCE [LARGE SCALE GENOMIC DNA]</scope>
    <source>
        <strain evidence="3">KLKA75</strain>
    </source>
</reference>
<evidence type="ECO:0000259" key="1">
    <source>
        <dbReference type="Pfam" id="PF14028"/>
    </source>
</evidence>
<dbReference type="NCBIfam" id="TIGR03891">
    <property type="entry name" value="thiopep_ocin"/>
    <property type="match status" value="1"/>
</dbReference>
<name>A0ABV9TNR8_9ACTN</name>
<evidence type="ECO:0000313" key="3">
    <source>
        <dbReference type="Proteomes" id="UP001595872"/>
    </source>
</evidence>
<dbReference type="EMBL" id="JBHSIT010000001">
    <property type="protein sequence ID" value="MFC4905717.1"/>
    <property type="molecule type" value="Genomic_DNA"/>
</dbReference>
<gene>
    <name evidence="2" type="ORF">ACFPCY_00160</name>
</gene>
<keyword evidence="3" id="KW-1185">Reference proteome</keyword>